<keyword evidence="7" id="KW-1185">Reference proteome</keyword>
<feature type="compositionally biased region" description="Low complexity" evidence="4">
    <location>
        <begin position="37"/>
        <end position="47"/>
    </location>
</feature>
<accession>U5DGS5</accession>
<feature type="compositionally biased region" description="Polar residues" evidence="4">
    <location>
        <begin position="55"/>
        <end position="80"/>
    </location>
</feature>
<feature type="compositionally biased region" description="Basic and acidic residues" evidence="4">
    <location>
        <begin position="151"/>
        <end position="161"/>
    </location>
</feature>
<dbReference type="HOGENOM" id="CLU_364736_0_0_1"/>
<dbReference type="Proteomes" id="UP000017836">
    <property type="component" value="Unassembled WGS sequence"/>
</dbReference>
<evidence type="ECO:0000259" key="5">
    <source>
        <dbReference type="PROSITE" id="PS50021"/>
    </source>
</evidence>
<dbReference type="CDD" id="cd21223">
    <property type="entry name" value="CH_ASPM_rpt1"/>
    <property type="match status" value="1"/>
</dbReference>
<dbReference type="GO" id="GO:0005516">
    <property type="term" value="F:calmodulin binding"/>
    <property type="evidence" value="ECO:0007669"/>
    <property type="project" value="UniProtKB-KW"/>
</dbReference>
<evidence type="ECO:0000313" key="7">
    <source>
        <dbReference type="Proteomes" id="UP000017836"/>
    </source>
</evidence>
<dbReference type="PROSITE" id="PS50021">
    <property type="entry name" value="CH"/>
    <property type="match status" value="1"/>
</dbReference>
<evidence type="ECO:0000256" key="4">
    <source>
        <dbReference type="SAM" id="MobiDB-lite"/>
    </source>
</evidence>
<keyword evidence="2" id="KW-0963">Cytoplasm</keyword>
<dbReference type="InterPro" id="IPR001715">
    <property type="entry name" value="CH_dom"/>
</dbReference>
<dbReference type="STRING" id="13333.U5DGS5"/>
<feature type="region of interest" description="Disordered" evidence="4">
    <location>
        <begin position="144"/>
        <end position="183"/>
    </location>
</feature>
<feature type="compositionally biased region" description="Pro residues" evidence="4">
    <location>
        <begin position="25"/>
        <end position="36"/>
    </location>
</feature>
<evidence type="ECO:0000256" key="1">
    <source>
        <dbReference type="ARBA" id="ARBA00004496"/>
    </source>
</evidence>
<evidence type="ECO:0000256" key="2">
    <source>
        <dbReference type="ARBA" id="ARBA00022490"/>
    </source>
</evidence>
<dbReference type="Gramene" id="ERN19628">
    <property type="protein sequence ID" value="ERN19628"/>
    <property type="gene ID" value="AMTR_s00062p00143230"/>
</dbReference>
<name>U5DGS5_AMBTC</name>
<dbReference type="GO" id="GO:0005737">
    <property type="term" value="C:cytoplasm"/>
    <property type="evidence" value="ECO:0007669"/>
    <property type="project" value="UniProtKB-SubCell"/>
</dbReference>
<organism evidence="6 7">
    <name type="scientific">Amborella trichopoda</name>
    <dbReference type="NCBI Taxonomy" id="13333"/>
    <lineage>
        <taxon>Eukaryota</taxon>
        <taxon>Viridiplantae</taxon>
        <taxon>Streptophyta</taxon>
        <taxon>Embryophyta</taxon>
        <taxon>Tracheophyta</taxon>
        <taxon>Spermatophyta</taxon>
        <taxon>Magnoliopsida</taxon>
        <taxon>Amborellales</taxon>
        <taxon>Amborellaceae</taxon>
        <taxon>Amborella</taxon>
    </lineage>
</organism>
<dbReference type="AlphaFoldDB" id="U5DGS5"/>
<protein>
    <recommendedName>
        <fullName evidence="5">Calponin-homology (CH) domain-containing protein</fullName>
    </recommendedName>
</protein>
<sequence>MEEPAPSSPPPEPTFRDITNLKLQPQPPTQPQPQPQPQTQTLTPKLPFSTPFLFRSSTPFQTPSSTLHRRNSTISTTSKQHGSRSKAIRLLKAFEIEQSQSSRKVQIQKEKSLKSMEDALKPWLNFLFENPSSCGCKIIEMAPDQEPQSSAREHGGKREGVAIRGAMRSPKRQRAKSWRATPSDSNDGGFMSILQVSLKDVCSFIDLKQRMGLYLNPSNCNEVLSMMSQVAKSIDDGRLKMKDDCPIVTDVALREKATQILLNYDPTWLRIGLHIVFGGDSILPGQSMVEKRDDYPDQEKLFLKMLVMRQFFSHTALSKAYAYNKSVEGNYRPGYFEALGNIVLKRFLLFVLVLDKVKCQTALPARYGIDSLDGGSPLLFCHDSLIKSSRQVIIEFLSDAMRGEGDLLGHLTVLGYKVSYQQLALAEYDFMVSDLVEDLRDGVRLCRAIHLMLSDASILMKVVVPCDNRKKKMLNCGIALQYLKQAGVPLCDDEGYSIIVEDVMNGEKELSVNLVWNMFVHLQLPLLIKKSQLCEEISKVKGPISELSETNSKTMLDLLLKWIQAICGKYCVNVDGFSSLIDGKPLQCLVDYYFKKECHGHSYTKEAKEDGGNLLFPDDPSGDSVLQNFDLIQAITHVLGNFPQVFHSTDLLEHQAEHSVVVLVAFLSSRVIGNNDLNQLEVRWLVGRKSRCSNATFTTAIYQMGCTSGDEMFCHDLSLAEHYPNVVASRNMKMIDNKDLEGLPFTFLSNAIY</sequence>
<dbReference type="eggNOG" id="KOG0165">
    <property type="taxonomic scope" value="Eukaryota"/>
</dbReference>
<dbReference type="SUPFAM" id="SSF47576">
    <property type="entry name" value="Calponin-homology domain, CH-domain"/>
    <property type="match status" value="1"/>
</dbReference>
<dbReference type="EMBL" id="KI392068">
    <property type="protein sequence ID" value="ERN19628.1"/>
    <property type="molecule type" value="Genomic_DNA"/>
</dbReference>
<dbReference type="Gene3D" id="1.10.418.10">
    <property type="entry name" value="Calponin-like domain"/>
    <property type="match status" value="1"/>
</dbReference>
<feature type="compositionally biased region" description="Pro residues" evidence="4">
    <location>
        <begin position="1"/>
        <end position="13"/>
    </location>
</feature>
<evidence type="ECO:0000313" key="6">
    <source>
        <dbReference type="EMBL" id="ERN19628.1"/>
    </source>
</evidence>
<dbReference type="PANTHER" id="PTHR22706:SF1">
    <property type="entry name" value="ASSEMBLY FACTOR FOR SPINDLE MICROTUBULES"/>
    <property type="match status" value="1"/>
</dbReference>
<gene>
    <name evidence="6" type="ORF">AMTR_s00062p00143230</name>
</gene>
<dbReference type="Pfam" id="PF00307">
    <property type="entry name" value="CH"/>
    <property type="match status" value="1"/>
</dbReference>
<dbReference type="PANTHER" id="PTHR22706">
    <property type="entry name" value="ASSEMBLY FACTOR FOR SPINDLE MICROTUBULES"/>
    <property type="match status" value="1"/>
</dbReference>
<dbReference type="InterPro" id="IPR036872">
    <property type="entry name" value="CH_dom_sf"/>
</dbReference>
<proteinExistence type="predicted"/>
<reference evidence="7" key="1">
    <citation type="journal article" date="2013" name="Science">
        <title>The Amborella genome and the evolution of flowering plants.</title>
        <authorList>
            <consortium name="Amborella Genome Project"/>
        </authorList>
    </citation>
    <scope>NUCLEOTIDE SEQUENCE [LARGE SCALE GENOMIC DNA]</scope>
</reference>
<dbReference type="InterPro" id="IPR051185">
    <property type="entry name" value="ASPM"/>
</dbReference>
<comment type="subcellular location">
    <subcellularLocation>
        <location evidence="1">Cytoplasm</location>
    </subcellularLocation>
</comment>
<evidence type="ECO:0000256" key="3">
    <source>
        <dbReference type="ARBA" id="ARBA00022860"/>
    </source>
</evidence>
<feature type="domain" description="Calponin-homology (CH)" evidence="5">
    <location>
        <begin position="401"/>
        <end position="523"/>
    </location>
</feature>
<keyword evidence="3" id="KW-0112">Calmodulin-binding</keyword>
<feature type="region of interest" description="Disordered" evidence="4">
    <location>
        <begin position="1"/>
        <end position="85"/>
    </location>
</feature>